<evidence type="ECO:0000313" key="2">
    <source>
        <dbReference type="EMBL" id="OLP73176.1"/>
    </source>
</evidence>
<keyword evidence="3" id="KW-1185">Reference proteome</keyword>
<sequence>MRAQGASTTPKRLASPCPHQKVLFGLNVLCVQMQTMWLMDEILHSFKYVLHNTTECGKQEELATSGALPERQAGEEESAQRQRLREFLQTRQLAPPVPRVPWWPRYV</sequence>
<gene>
    <name evidence="2" type="ORF">AK812_SmicGene47688</name>
</gene>
<accession>A0A1Q9BR63</accession>
<feature type="compositionally biased region" description="Basic and acidic residues" evidence="1">
    <location>
        <begin position="72"/>
        <end position="82"/>
    </location>
</feature>
<proteinExistence type="predicted"/>
<reference evidence="2 3" key="1">
    <citation type="submission" date="2016-02" db="EMBL/GenBank/DDBJ databases">
        <title>Genome analysis of coral dinoflagellate symbionts highlights evolutionary adaptations to a symbiotic lifestyle.</title>
        <authorList>
            <person name="Aranda M."/>
            <person name="Li Y."/>
            <person name="Liew Y.J."/>
            <person name="Baumgarten S."/>
            <person name="Simakov O."/>
            <person name="Wilson M."/>
            <person name="Piel J."/>
            <person name="Ashoor H."/>
            <person name="Bougouffa S."/>
            <person name="Bajic V.B."/>
            <person name="Ryu T."/>
            <person name="Ravasi T."/>
            <person name="Bayer T."/>
            <person name="Micklem G."/>
            <person name="Kim H."/>
            <person name="Bhak J."/>
            <person name="Lajeunesse T.C."/>
            <person name="Voolstra C.R."/>
        </authorList>
    </citation>
    <scope>NUCLEOTIDE SEQUENCE [LARGE SCALE GENOMIC DNA]</scope>
    <source>
        <strain evidence="2 3">CCMP2467</strain>
    </source>
</reference>
<organism evidence="2 3">
    <name type="scientific">Symbiodinium microadriaticum</name>
    <name type="common">Dinoflagellate</name>
    <name type="synonym">Zooxanthella microadriatica</name>
    <dbReference type="NCBI Taxonomy" id="2951"/>
    <lineage>
        <taxon>Eukaryota</taxon>
        <taxon>Sar</taxon>
        <taxon>Alveolata</taxon>
        <taxon>Dinophyceae</taxon>
        <taxon>Suessiales</taxon>
        <taxon>Symbiodiniaceae</taxon>
        <taxon>Symbiodinium</taxon>
    </lineage>
</organism>
<feature type="region of interest" description="Disordered" evidence="1">
    <location>
        <begin position="61"/>
        <end position="82"/>
    </location>
</feature>
<dbReference type="OrthoDB" id="10337370at2759"/>
<feature type="non-terminal residue" evidence="2">
    <location>
        <position position="107"/>
    </location>
</feature>
<evidence type="ECO:0000313" key="3">
    <source>
        <dbReference type="Proteomes" id="UP000186817"/>
    </source>
</evidence>
<dbReference type="AlphaFoldDB" id="A0A1Q9BR63"/>
<evidence type="ECO:0000256" key="1">
    <source>
        <dbReference type="SAM" id="MobiDB-lite"/>
    </source>
</evidence>
<protein>
    <submittedName>
        <fullName evidence="2">Uncharacterized protein</fullName>
    </submittedName>
</protein>
<dbReference type="Proteomes" id="UP000186817">
    <property type="component" value="Unassembled WGS sequence"/>
</dbReference>
<dbReference type="EMBL" id="LSRX01006151">
    <property type="protein sequence ID" value="OLP73176.1"/>
    <property type="molecule type" value="Genomic_DNA"/>
</dbReference>
<comment type="caution">
    <text evidence="2">The sequence shown here is derived from an EMBL/GenBank/DDBJ whole genome shotgun (WGS) entry which is preliminary data.</text>
</comment>
<name>A0A1Q9BR63_SYMMI</name>